<sequence length="922" mass="104860">MVIDVPARVTQLCIVATVIEFRRGTNMRPTLSRSDDLIGQLGYSQWGRVFHLLSGWEYIHVHVAGKKSVETRTTNTYRRAAGPCRQGTWTLQRRTLQLRSSLFIGKVLGITQKTYIDDVDKHKTMLKDDRHEVAKEIEEIEQQADPYSLDDDDPNITEVEKRRVEAIKAMFQTILHQRRTFITGLIDECMEVMGPPPCKYAMIGLGSQATGLVTPYSDLEFAILIEKETENNVTYFRNLTHFLHLKVINLGETSLPAMGIKSLNDFHSDDPLGNWYYDSVTPRGFSFDGAMPHACKTPLGRGKTCELIRTPSNMVKLLDDNITFHLRKGYHLASVLGNVSLIAGKQELIDKYKALWSKTLREDSREIPLLLANAMVKENSPTFERHVPSASLLDVKKKIYRFSSIAVSCWALLHEIQPTTIWETITKMHKNGVIDEENAHHLMVMVSISAELRLRTYMNNQGQVENMSALSSMPTETDLGETLRKVFYVSNAKQLMRYYYTATPLKLFVSKIIESPGHPLKLFDNSLQLKSRVYDSLCDYPNSKACLEELLQNYQTRFGEASMHSDIVQTLHKLGEACKNIGDNKNAVSYHERSLQMMRTIYGDNTAHPNIAMSLNNLGLALMNIGDNKNAVSYHERSLHMRRTIYGDNTAHPNIAMSLNNLGNAWMNLGDHKKAVSYHEQSLQMKRIIYGTNTAHPNIAGSLNNLGNAWVKLSDYKEAVSYHEQSLHMKQIIYGETTAHPDIAGSLNNLGNDWWRLGDYKKAVIYHEQSLQMKRIIHGENTPHPDIAGSLNNLGNAWWQLGDYKEAVSYHEQSLQMKQIIHGETTPHPDIAGSLNNLGNAWWRLGDYKKAVIYHEQSLQMERIIHGENTPHPDIAGSLNNLGNAWWQLGDYKRPSAITNSHYRWSGLFMVRTLHILISPRH</sequence>
<dbReference type="Pfam" id="PF13374">
    <property type="entry name" value="TPR_10"/>
    <property type="match status" value="1"/>
</dbReference>
<organism>
    <name type="scientific">Branchiostoma floridae</name>
    <name type="common">Florida lancelet</name>
    <name type="synonym">Amphioxus</name>
    <dbReference type="NCBI Taxonomy" id="7739"/>
    <lineage>
        <taxon>Eukaryota</taxon>
        <taxon>Metazoa</taxon>
        <taxon>Chordata</taxon>
        <taxon>Cephalochordata</taxon>
        <taxon>Leptocardii</taxon>
        <taxon>Amphioxiformes</taxon>
        <taxon>Branchiostomatidae</taxon>
        <taxon>Branchiostoma</taxon>
    </lineage>
</organism>
<dbReference type="PROSITE" id="PS50005">
    <property type="entry name" value="TPR"/>
    <property type="match status" value="2"/>
</dbReference>
<reference evidence="3" key="1">
    <citation type="journal article" date="2008" name="Nature">
        <title>The amphioxus genome and the evolution of the chordate karyotype.</title>
        <authorList>
            <consortium name="US DOE Joint Genome Institute (JGI-PGF)"/>
            <person name="Putnam N.H."/>
            <person name="Butts T."/>
            <person name="Ferrier D.E.K."/>
            <person name="Furlong R.F."/>
            <person name="Hellsten U."/>
            <person name="Kawashima T."/>
            <person name="Robinson-Rechavi M."/>
            <person name="Shoguchi E."/>
            <person name="Terry A."/>
            <person name="Yu J.-K."/>
            <person name="Benito-Gutierrez E.L."/>
            <person name="Dubchak I."/>
            <person name="Garcia-Fernandez J."/>
            <person name="Gibson-Brown J.J."/>
            <person name="Grigoriev I.V."/>
            <person name="Horton A.C."/>
            <person name="de Jong P.J."/>
            <person name="Jurka J."/>
            <person name="Kapitonov V.V."/>
            <person name="Kohara Y."/>
            <person name="Kuroki Y."/>
            <person name="Lindquist E."/>
            <person name="Lucas S."/>
            <person name="Osoegawa K."/>
            <person name="Pennacchio L.A."/>
            <person name="Salamov A.A."/>
            <person name="Satou Y."/>
            <person name="Sauka-Spengler T."/>
            <person name="Schmutz J."/>
            <person name="Shin-I T."/>
            <person name="Toyoda A."/>
            <person name="Bronner-Fraser M."/>
            <person name="Fujiyama A."/>
            <person name="Holland L.Z."/>
            <person name="Holland P.W.H."/>
            <person name="Satoh N."/>
            <person name="Rokhsar D.S."/>
        </authorList>
    </citation>
    <scope>NUCLEOTIDE SEQUENCE [LARGE SCALE GENOMIC DNA]</scope>
    <source>
        <strain evidence="3">S238N-H82</strain>
        <tissue evidence="3">Testes</tissue>
    </source>
</reference>
<dbReference type="Gene3D" id="1.25.40.10">
    <property type="entry name" value="Tetratricopeptide repeat domain"/>
    <property type="match status" value="3"/>
</dbReference>
<feature type="repeat" description="TPR" evidence="1">
    <location>
        <begin position="700"/>
        <end position="733"/>
    </location>
</feature>
<dbReference type="PANTHER" id="PTHR19959">
    <property type="entry name" value="KINESIN LIGHT CHAIN"/>
    <property type="match status" value="1"/>
</dbReference>
<gene>
    <name evidence="3" type="ORF">BRAFLDRAFT_80370</name>
</gene>
<evidence type="ECO:0000259" key="2">
    <source>
        <dbReference type="Pfam" id="PF03445"/>
    </source>
</evidence>
<dbReference type="Pfam" id="PF13424">
    <property type="entry name" value="TPR_12"/>
    <property type="match status" value="2"/>
</dbReference>
<proteinExistence type="predicted"/>
<dbReference type="SMART" id="SM00028">
    <property type="entry name" value="TPR"/>
    <property type="match status" value="7"/>
</dbReference>
<feature type="domain" description="Protein-PII uridylyltransferase N-terminal" evidence="2">
    <location>
        <begin position="167"/>
        <end position="251"/>
    </location>
</feature>
<keyword evidence="1" id="KW-0802">TPR repeat</keyword>
<dbReference type="InterPro" id="IPR005105">
    <property type="entry name" value="GlnD_Uridyltrans_N"/>
</dbReference>
<accession>C3YJT1</accession>
<dbReference type="Pfam" id="PF13176">
    <property type="entry name" value="TPR_7"/>
    <property type="match status" value="2"/>
</dbReference>
<dbReference type="Pfam" id="PF03445">
    <property type="entry name" value="DUF294"/>
    <property type="match status" value="1"/>
</dbReference>
<dbReference type="AlphaFoldDB" id="C3YJT1"/>
<dbReference type="PANTHER" id="PTHR19959:SF119">
    <property type="entry name" value="FUNGAL LIPASE-LIKE DOMAIN-CONTAINING PROTEIN"/>
    <property type="match status" value="1"/>
</dbReference>
<dbReference type="InterPro" id="IPR019734">
    <property type="entry name" value="TPR_rpt"/>
</dbReference>
<protein>
    <recommendedName>
        <fullName evidence="2">Protein-PII uridylyltransferase N-terminal domain-containing protein</fullName>
    </recommendedName>
</protein>
<name>C3YJT1_BRAFL</name>
<dbReference type="eggNOG" id="KOG1840">
    <property type="taxonomic scope" value="Eukaryota"/>
</dbReference>
<dbReference type="InterPro" id="IPR011990">
    <property type="entry name" value="TPR-like_helical_dom_sf"/>
</dbReference>
<dbReference type="InParanoid" id="C3YJT1"/>
<feature type="repeat" description="TPR" evidence="1">
    <location>
        <begin position="788"/>
        <end position="821"/>
    </location>
</feature>
<evidence type="ECO:0000313" key="3">
    <source>
        <dbReference type="EMBL" id="EEN59388.1"/>
    </source>
</evidence>
<dbReference type="EMBL" id="GG666520">
    <property type="protein sequence ID" value="EEN59388.1"/>
    <property type="molecule type" value="Genomic_DNA"/>
</dbReference>
<evidence type="ECO:0000256" key="1">
    <source>
        <dbReference type="PROSITE-ProRule" id="PRU00339"/>
    </source>
</evidence>
<dbReference type="SUPFAM" id="SSF81901">
    <property type="entry name" value="HCP-like"/>
    <property type="match status" value="1"/>
</dbReference>
<dbReference type="GO" id="GO:0008773">
    <property type="term" value="F:[protein-PII] uridylyltransferase activity"/>
    <property type="evidence" value="ECO:0007669"/>
    <property type="project" value="InterPro"/>
</dbReference>